<evidence type="ECO:0000259" key="13">
    <source>
        <dbReference type="Pfam" id="PF06419"/>
    </source>
</evidence>
<dbReference type="WBParaSite" id="ACRNAN_scaffold3749.g24500.t1">
    <property type="protein sequence ID" value="ACRNAN_scaffold3749.g24500.t1"/>
    <property type="gene ID" value="ACRNAN_scaffold3749.g24500"/>
</dbReference>
<proteinExistence type="inferred from homology"/>
<evidence type="ECO:0000256" key="6">
    <source>
        <dbReference type="ARBA" id="ARBA00022448"/>
    </source>
</evidence>
<comment type="similarity">
    <text evidence="3 11">Belongs to the COG6 family.</text>
</comment>
<evidence type="ECO:0000259" key="14">
    <source>
        <dbReference type="Pfam" id="PF20653"/>
    </source>
</evidence>
<comment type="function">
    <text evidence="1 11">Required for normal Golgi function.</text>
</comment>
<evidence type="ECO:0000256" key="11">
    <source>
        <dbReference type="RuleBase" id="RU365075"/>
    </source>
</evidence>
<evidence type="ECO:0000256" key="8">
    <source>
        <dbReference type="ARBA" id="ARBA00023034"/>
    </source>
</evidence>
<evidence type="ECO:0000256" key="7">
    <source>
        <dbReference type="ARBA" id="ARBA00022927"/>
    </source>
</evidence>
<keyword evidence="6 11" id="KW-0813">Transport</keyword>
<evidence type="ECO:0000256" key="12">
    <source>
        <dbReference type="SAM" id="MobiDB-lite"/>
    </source>
</evidence>
<accession>A0A914DSP5</accession>
<keyword evidence="8 11" id="KW-0333">Golgi apparatus</keyword>
<organism evidence="15 16">
    <name type="scientific">Acrobeloides nanus</name>
    <dbReference type="NCBI Taxonomy" id="290746"/>
    <lineage>
        <taxon>Eukaryota</taxon>
        <taxon>Metazoa</taxon>
        <taxon>Ecdysozoa</taxon>
        <taxon>Nematoda</taxon>
        <taxon>Chromadorea</taxon>
        <taxon>Rhabditida</taxon>
        <taxon>Tylenchina</taxon>
        <taxon>Cephalobomorpha</taxon>
        <taxon>Cephaloboidea</taxon>
        <taxon>Cephalobidae</taxon>
        <taxon>Acrobeloides</taxon>
    </lineage>
</organism>
<dbReference type="Pfam" id="PF06419">
    <property type="entry name" value="COG6_N"/>
    <property type="match status" value="1"/>
</dbReference>
<dbReference type="InterPro" id="IPR048369">
    <property type="entry name" value="COG6_C"/>
</dbReference>
<evidence type="ECO:0000313" key="16">
    <source>
        <dbReference type="WBParaSite" id="ACRNAN_scaffold3749.g24500.t1"/>
    </source>
</evidence>
<evidence type="ECO:0000256" key="1">
    <source>
        <dbReference type="ARBA" id="ARBA00003627"/>
    </source>
</evidence>
<evidence type="ECO:0000256" key="5">
    <source>
        <dbReference type="ARBA" id="ARBA00020973"/>
    </source>
</evidence>
<dbReference type="SMART" id="SM01087">
    <property type="entry name" value="COG6"/>
    <property type="match status" value="1"/>
</dbReference>
<evidence type="ECO:0000256" key="4">
    <source>
        <dbReference type="ARBA" id="ARBA00011166"/>
    </source>
</evidence>
<dbReference type="GO" id="GO:0017119">
    <property type="term" value="C:Golgi transport complex"/>
    <property type="evidence" value="ECO:0007669"/>
    <property type="project" value="UniProtKB-UniRule"/>
</dbReference>
<dbReference type="InterPro" id="IPR010490">
    <property type="entry name" value="COG6"/>
</dbReference>
<evidence type="ECO:0000256" key="10">
    <source>
        <dbReference type="ARBA" id="ARBA00031348"/>
    </source>
</evidence>
<dbReference type="PANTHER" id="PTHR21506">
    <property type="entry name" value="COMPONENT OF OLIGOMERIC GOLGI COMPLEX 6"/>
    <property type="match status" value="1"/>
</dbReference>
<dbReference type="GO" id="GO:0015031">
    <property type="term" value="P:protein transport"/>
    <property type="evidence" value="ECO:0007669"/>
    <property type="project" value="UniProtKB-KW"/>
</dbReference>
<feature type="domain" description="Conserved Oligomeric Golgi complex subunit 6 C-terminal" evidence="14">
    <location>
        <begin position="205"/>
        <end position="647"/>
    </location>
</feature>
<name>A0A914DSP5_9BILA</name>
<sequence>MAESSPPKSATPPVSEPRVQPRHVETNPLKSKIDKLMSSKLANDEEFAVTVDFVQNLVPNVDEITERKLRQTIEDRELELNRLYLDNFEKISTQVQSFVDKIRNMNAICGDLTNRIQSNKEKTRDLLKRTAVLQNEKKQLIAKQAYINDFFNQYSLSPDEERALTGSPIDGTVSDLFFKALKRLQEISENVEETLKIDNENLPLVEISNATKSKLNTAYDVLYRSIQRECRLLNVEFLELKPVLYQSFEALQNKESLFKSALDEYATARRSHVVRAYIEALTKGGKSGIQKPIEHLSNEPLRYVSDMLAWIHQCVEVERELISALLKNCRADVINSHVRAILCTISEAVCQPLKLRVEQTLTRESNCVVLYRLSSLFLFYSKTFETTVSAESVLVRTLQDLHELASNMFFSAVSATVQRILSHMNVPDYDLLPVNAVNQTLLLLRDILESQSDGAFTAISDKKETYMKIFAHILDPLNQSIQLVCSNLHNHIDVAVYMLNCLNAIKSVIILYQYTDTKLEMIKAQIDANEDVLVSEQASLILTKTGLVEIYTKCLAHQPNQGPLSKISGMEAERISSAVSLFNAFLERPDGYQCNQVAKISSTRIRESIQVRTMDNVIRAYNVILTKIKNPDNLYPEVNMKTVEEIRWNLKKPVIYLTTQYKKI</sequence>
<reference evidence="16" key="1">
    <citation type="submission" date="2022-11" db="UniProtKB">
        <authorList>
            <consortium name="WormBaseParasite"/>
        </authorList>
    </citation>
    <scope>IDENTIFICATION</scope>
</reference>
<comment type="subunit">
    <text evidence="4">Component of the conserved oligomeric Golgi complex which is composed of eight different subunits and is required for normal Golgi morphology and localization.</text>
</comment>
<dbReference type="InterPro" id="IPR048368">
    <property type="entry name" value="COG6_N"/>
</dbReference>
<dbReference type="AlphaFoldDB" id="A0A914DSP5"/>
<evidence type="ECO:0000256" key="2">
    <source>
        <dbReference type="ARBA" id="ARBA00004395"/>
    </source>
</evidence>
<feature type="region of interest" description="Disordered" evidence="12">
    <location>
        <begin position="1"/>
        <end position="26"/>
    </location>
</feature>
<evidence type="ECO:0000256" key="9">
    <source>
        <dbReference type="ARBA" id="ARBA00023136"/>
    </source>
</evidence>
<dbReference type="Proteomes" id="UP000887540">
    <property type="component" value="Unplaced"/>
</dbReference>
<evidence type="ECO:0000313" key="15">
    <source>
        <dbReference type="Proteomes" id="UP000887540"/>
    </source>
</evidence>
<dbReference type="GO" id="GO:0000139">
    <property type="term" value="C:Golgi membrane"/>
    <property type="evidence" value="ECO:0007669"/>
    <property type="project" value="UniProtKB-SubCell"/>
</dbReference>
<keyword evidence="7 11" id="KW-0653">Protein transport</keyword>
<evidence type="ECO:0000256" key="3">
    <source>
        <dbReference type="ARBA" id="ARBA00011023"/>
    </source>
</evidence>
<dbReference type="PANTHER" id="PTHR21506:SF0">
    <property type="entry name" value="CONSERVED OLIGOMERIC GOLGI COMPLEX SUBUNIT 6"/>
    <property type="match status" value="1"/>
</dbReference>
<dbReference type="Pfam" id="PF20653">
    <property type="entry name" value="COG6_C"/>
    <property type="match status" value="1"/>
</dbReference>
<feature type="domain" description="Conserved oligomeric complex COG6 N-terminal" evidence="13">
    <location>
        <begin position="64"/>
        <end position="166"/>
    </location>
</feature>
<protein>
    <recommendedName>
        <fullName evidence="5 11">Conserved oligomeric Golgi complex subunit 6</fullName>
        <shortName evidence="11">COG complex subunit 6</shortName>
    </recommendedName>
    <alternativeName>
        <fullName evidence="10 11">Component of oligomeric Golgi complex 6</fullName>
    </alternativeName>
</protein>
<comment type="subcellular location">
    <subcellularLocation>
        <location evidence="2 11">Golgi apparatus membrane</location>
        <topology evidence="2 11">Peripheral membrane protein</topology>
    </subcellularLocation>
</comment>
<keyword evidence="9 11" id="KW-0472">Membrane</keyword>
<dbReference type="GO" id="GO:0006891">
    <property type="term" value="P:intra-Golgi vesicle-mediated transport"/>
    <property type="evidence" value="ECO:0007669"/>
    <property type="project" value="UniProtKB-UniRule"/>
</dbReference>
<keyword evidence="15" id="KW-1185">Reference proteome</keyword>